<gene>
    <name evidence="2" type="ORF">H8K55_04045</name>
</gene>
<dbReference type="Proteomes" id="UP000624279">
    <property type="component" value="Unassembled WGS sequence"/>
</dbReference>
<evidence type="ECO:0000313" key="2">
    <source>
        <dbReference type="EMBL" id="MBC3872748.1"/>
    </source>
</evidence>
<keyword evidence="1" id="KW-0732">Signal</keyword>
<evidence type="ECO:0000256" key="1">
    <source>
        <dbReference type="SAM" id="SignalP"/>
    </source>
</evidence>
<name>A0ABR6Y807_9BURK</name>
<organism evidence="2 3">
    <name type="scientific">Undibacterium flavidum</name>
    <dbReference type="NCBI Taxonomy" id="2762297"/>
    <lineage>
        <taxon>Bacteria</taxon>
        <taxon>Pseudomonadati</taxon>
        <taxon>Pseudomonadota</taxon>
        <taxon>Betaproteobacteria</taxon>
        <taxon>Burkholderiales</taxon>
        <taxon>Oxalobacteraceae</taxon>
        <taxon>Undibacterium</taxon>
    </lineage>
</organism>
<feature type="signal peptide" evidence="1">
    <location>
        <begin position="1"/>
        <end position="41"/>
    </location>
</feature>
<protein>
    <recommendedName>
        <fullName evidence="4">Cytochrome c family protein</fullName>
    </recommendedName>
</protein>
<feature type="chain" id="PRO_5046343794" description="Cytochrome c family protein" evidence="1">
    <location>
        <begin position="42"/>
        <end position="638"/>
    </location>
</feature>
<sequence>MNRFNINVRRNFAVSKYQATISAALVAFVTFAPSFTTSAQAQTVLPQDAKSLCPVSAPNFKTWFGGNVSLNGAVNPANSITFPNGGDCDFYLWSEQMFLWLTSPAPRNYGGGSFVFNSPVFYNVSGANADGKRTYTQNQPNAALPILNVRAAQAGPNGLQRVVDKKGRAFEILPAPLASNGKSLVKNSSGKQVEVERIEAVAGKKPTFFDSSNKKISLPSAPVLNTEMAVRVAPQLAKLDSKVAKNMVQAFRNGKGKPVFIDSSGNAIEPTQGQAGTSGVLIGQNQSLIYYATMVNDVFAYFQTGIGNGSIPNPNNINPPGQFPTALFPTTQAELDPVIAYAATKGVTFPDKEALAMEVKTAWIDTAGIDAFGFKADDYVTAKTSVPEYDKTDPMLWIPTGKSKAVNLALVGMHVVGSAKGHPEMIWATFEHITNAPNAAYTYTNSANKTITVPQNSAGKWLLAAPNATTYNVQKAKFCASQDTTDDCPADKQNYIAAMVASGIAPSDTMRLKAFGSGSDATNATLENTEVISSNNSVRNQLIKGDIRANYIMTGATWTIGGLVVTSTNQVGTSLLANTTMETYDQGIDSKKSSGLNCFSCHSNGSQPTGQKSNTSVSHIFSKLIPLYPKTTSPAKPK</sequence>
<comment type="caution">
    <text evidence="2">The sequence shown here is derived from an EMBL/GenBank/DDBJ whole genome shotgun (WGS) entry which is preliminary data.</text>
</comment>
<keyword evidence="3" id="KW-1185">Reference proteome</keyword>
<dbReference type="EMBL" id="JACOGA010000003">
    <property type="protein sequence ID" value="MBC3872748.1"/>
    <property type="molecule type" value="Genomic_DNA"/>
</dbReference>
<proteinExistence type="predicted"/>
<reference evidence="2 3" key="1">
    <citation type="submission" date="2020-08" db="EMBL/GenBank/DDBJ databases">
        <title>Novel species isolated from subtropical streams in China.</title>
        <authorList>
            <person name="Lu H."/>
        </authorList>
    </citation>
    <scope>NUCLEOTIDE SEQUENCE [LARGE SCALE GENOMIC DNA]</scope>
    <source>
        <strain evidence="2 3">LX15W</strain>
    </source>
</reference>
<dbReference type="RefSeq" id="WP_186940778.1">
    <property type="nucleotide sequence ID" value="NZ_JACOGA010000003.1"/>
</dbReference>
<evidence type="ECO:0008006" key="4">
    <source>
        <dbReference type="Google" id="ProtNLM"/>
    </source>
</evidence>
<evidence type="ECO:0000313" key="3">
    <source>
        <dbReference type="Proteomes" id="UP000624279"/>
    </source>
</evidence>
<accession>A0ABR6Y807</accession>